<proteinExistence type="predicted"/>
<dbReference type="Proteomes" id="UP000287651">
    <property type="component" value="Unassembled WGS sequence"/>
</dbReference>
<evidence type="ECO:0000256" key="1">
    <source>
        <dbReference type="SAM" id="MobiDB-lite"/>
    </source>
</evidence>
<protein>
    <submittedName>
        <fullName evidence="2">Uncharacterized protein</fullName>
    </submittedName>
</protein>
<reference evidence="2 3" key="1">
    <citation type="journal article" date="2014" name="Agronomy (Basel)">
        <title>A Draft Genome Sequence for Ensete ventricosum, the Drought-Tolerant Tree Against Hunger.</title>
        <authorList>
            <person name="Harrison J."/>
            <person name="Moore K.A."/>
            <person name="Paszkiewicz K."/>
            <person name="Jones T."/>
            <person name="Grant M."/>
            <person name="Ambacheew D."/>
            <person name="Muzemil S."/>
            <person name="Studholme D.J."/>
        </authorList>
    </citation>
    <scope>NUCLEOTIDE SEQUENCE [LARGE SCALE GENOMIC DNA]</scope>
</reference>
<evidence type="ECO:0000313" key="3">
    <source>
        <dbReference type="Proteomes" id="UP000287651"/>
    </source>
</evidence>
<name>A0A426XY34_ENSVE</name>
<evidence type="ECO:0000313" key="2">
    <source>
        <dbReference type="EMBL" id="RRT44457.1"/>
    </source>
</evidence>
<dbReference type="AlphaFoldDB" id="A0A426XY34"/>
<gene>
    <name evidence="2" type="ORF">B296_00041131</name>
</gene>
<sequence>MTQHPPKNMRSPKRSASPGASESCSSITGVSDGASFGLPRNKRRSESGVTWYTLWVVVVYDAGSNTVKWGWMYLDLFGLVECDIILPCHGDSSHELQWKTTEVFVIHAKHREMPKDLLSSSASPAAGSHPYYKKGAVKSASLTLCSHPSSDGCDRMNQMLTSRILQPHWSPCGQNAEPGDKVW</sequence>
<feature type="compositionally biased region" description="Low complexity" evidence="1">
    <location>
        <begin position="15"/>
        <end position="26"/>
    </location>
</feature>
<organism evidence="2 3">
    <name type="scientific">Ensete ventricosum</name>
    <name type="common">Abyssinian banana</name>
    <name type="synonym">Musa ensete</name>
    <dbReference type="NCBI Taxonomy" id="4639"/>
    <lineage>
        <taxon>Eukaryota</taxon>
        <taxon>Viridiplantae</taxon>
        <taxon>Streptophyta</taxon>
        <taxon>Embryophyta</taxon>
        <taxon>Tracheophyta</taxon>
        <taxon>Spermatophyta</taxon>
        <taxon>Magnoliopsida</taxon>
        <taxon>Liliopsida</taxon>
        <taxon>Zingiberales</taxon>
        <taxon>Musaceae</taxon>
        <taxon>Ensete</taxon>
    </lineage>
</organism>
<feature type="region of interest" description="Disordered" evidence="1">
    <location>
        <begin position="1"/>
        <end position="27"/>
    </location>
</feature>
<accession>A0A426XY34</accession>
<dbReference type="EMBL" id="AMZH03016452">
    <property type="protein sequence ID" value="RRT44457.1"/>
    <property type="molecule type" value="Genomic_DNA"/>
</dbReference>
<comment type="caution">
    <text evidence="2">The sequence shown here is derived from an EMBL/GenBank/DDBJ whole genome shotgun (WGS) entry which is preliminary data.</text>
</comment>